<dbReference type="OrthoDB" id="4369405at2759"/>
<evidence type="ECO:0000256" key="1">
    <source>
        <dbReference type="SAM" id="MobiDB-lite"/>
    </source>
</evidence>
<sequence>MGLNWMKQLIEEEALTAEPLQILNDRIRELMRAREGTLQSRDESDNDDDKPRKRRADHVLQYTNIKELKLGATLKQWTNWRLEVNRAFDRAPYKYDNDRTKVIKALMHLSERCKSLWNDHIRRRPNDEYDWKAFTIGSRKQFGTMETLK</sequence>
<proteinExistence type="predicted"/>
<gene>
    <name evidence="2" type="ORF">LIPSTDRAFT_338571</name>
</gene>
<keyword evidence="3" id="KW-1185">Reference proteome</keyword>
<evidence type="ECO:0000313" key="2">
    <source>
        <dbReference type="EMBL" id="ODQ71434.1"/>
    </source>
</evidence>
<organism evidence="2 3">
    <name type="scientific">Lipomyces starkeyi NRRL Y-11557</name>
    <dbReference type="NCBI Taxonomy" id="675824"/>
    <lineage>
        <taxon>Eukaryota</taxon>
        <taxon>Fungi</taxon>
        <taxon>Dikarya</taxon>
        <taxon>Ascomycota</taxon>
        <taxon>Saccharomycotina</taxon>
        <taxon>Lipomycetes</taxon>
        <taxon>Lipomycetales</taxon>
        <taxon>Lipomycetaceae</taxon>
        <taxon>Lipomyces</taxon>
    </lineage>
</organism>
<feature type="compositionally biased region" description="Basic and acidic residues" evidence="1">
    <location>
        <begin position="34"/>
        <end position="43"/>
    </location>
</feature>
<dbReference type="Proteomes" id="UP000094385">
    <property type="component" value="Unassembled WGS sequence"/>
</dbReference>
<feature type="region of interest" description="Disordered" evidence="1">
    <location>
        <begin position="34"/>
        <end position="56"/>
    </location>
</feature>
<name>A0A1E3Q1Q0_LIPST</name>
<evidence type="ECO:0000313" key="3">
    <source>
        <dbReference type="Proteomes" id="UP000094385"/>
    </source>
</evidence>
<protein>
    <submittedName>
        <fullName evidence="2">Uncharacterized protein</fullName>
    </submittedName>
</protein>
<dbReference type="AlphaFoldDB" id="A0A1E3Q1Q0"/>
<dbReference type="EMBL" id="KV454297">
    <property type="protein sequence ID" value="ODQ71434.1"/>
    <property type="molecule type" value="Genomic_DNA"/>
</dbReference>
<accession>A0A1E3Q1Q0</accession>
<reference evidence="2 3" key="1">
    <citation type="journal article" date="2016" name="Proc. Natl. Acad. Sci. U.S.A.">
        <title>Comparative genomics of biotechnologically important yeasts.</title>
        <authorList>
            <person name="Riley R."/>
            <person name="Haridas S."/>
            <person name="Wolfe K.H."/>
            <person name="Lopes M.R."/>
            <person name="Hittinger C.T."/>
            <person name="Goeker M."/>
            <person name="Salamov A.A."/>
            <person name="Wisecaver J.H."/>
            <person name="Long T.M."/>
            <person name="Calvey C.H."/>
            <person name="Aerts A.L."/>
            <person name="Barry K.W."/>
            <person name="Choi C."/>
            <person name="Clum A."/>
            <person name="Coughlan A.Y."/>
            <person name="Deshpande S."/>
            <person name="Douglass A.P."/>
            <person name="Hanson S.J."/>
            <person name="Klenk H.-P."/>
            <person name="LaButti K.M."/>
            <person name="Lapidus A."/>
            <person name="Lindquist E.A."/>
            <person name="Lipzen A.M."/>
            <person name="Meier-Kolthoff J.P."/>
            <person name="Ohm R.A."/>
            <person name="Otillar R.P."/>
            <person name="Pangilinan J.L."/>
            <person name="Peng Y."/>
            <person name="Rokas A."/>
            <person name="Rosa C.A."/>
            <person name="Scheuner C."/>
            <person name="Sibirny A.A."/>
            <person name="Slot J.C."/>
            <person name="Stielow J.B."/>
            <person name="Sun H."/>
            <person name="Kurtzman C.P."/>
            <person name="Blackwell M."/>
            <person name="Grigoriev I.V."/>
            <person name="Jeffries T.W."/>
        </authorList>
    </citation>
    <scope>NUCLEOTIDE SEQUENCE [LARGE SCALE GENOMIC DNA]</scope>
    <source>
        <strain evidence="2 3">NRRL Y-11557</strain>
    </source>
</reference>